<dbReference type="Proteomes" id="UP001163046">
    <property type="component" value="Unassembled WGS sequence"/>
</dbReference>
<dbReference type="PANTHER" id="PTHR31649">
    <property type="entry name" value="AGAP009604-PA"/>
    <property type="match status" value="1"/>
</dbReference>
<keyword evidence="3" id="KW-1185">Reference proteome</keyword>
<comment type="caution">
    <text evidence="2">The sequence shown here is derived from an EMBL/GenBank/DDBJ whole genome shotgun (WGS) entry which is preliminary data.</text>
</comment>
<dbReference type="Pfam" id="PF11901">
    <property type="entry name" value="DM9"/>
    <property type="match status" value="1"/>
</dbReference>
<evidence type="ECO:0000313" key="3">
    <source>
        <dbReference type="Proteomes" id="UP001163046"/>
    </source>
</evidence>
<proteinExistence type="predicted"/>
<reference evidence="2" key="1">
    <citation type="submission" date="2023-01" db="EMBL/GenBank/DDBJ databases">
        <title>Genome assembly of the deep-sea coral Lophelia pertusa.</title>
        <authorList>
            <person name="Herrera S."/>
            <person name="Cordes E."/>
        </authorList>
    </citation>
    <scope>NUCLEOTIDE SEQUENCE</scope>
    <source>
        <strain evidence="2">USNM1676648</strain>
        <tissue evidence="2">Polyp</tissue>
    </source>
</reference>
<gene>
    <name evidence="2" type="ORF">OS493_037989</name>
</gene>
<dbReference type="InterPro" id="IPR006616">
    <property type="entry name" value="DM9_repeat"/>
</dbReference>
<dbReference type="SUPFAM" id="SSF56973">
    <property type="entry name" value="Aerolisin/ETX pore-forming domain"/>
    <property type="match status" value="1"/>
</dbReference>
<dbReference type="Pfam" id="PF03318">
    <property type="entry name" value="ETX_MTX2"/>
    <property type="match status" value="1"/>
</dbReference>
<dbReference type="InterPro" id="IPR004991">
    <property type="entry name" value="Aerolysin-like"/>
</dbReference>
<dbReference type="Gene3D" id="2.170.15.10">
    <property type="entry name" value="Proaerolysin, chain A, domain 3"/>
    <property type="match status" value="1"/>
</dbReference>
<protein>
    <submittedName>
        <fullName evidence="2">Uncharacterized protein</fullName>
    </submittedName>
</protein>
<accession>A0A9W9Z9B9</accession>
<dbReference type="EMBL" id="MU826431">
    <property type="protein sequence ID" value="KAJ7375924.1"/>
    <property type="molecule type" value="Genomic_DNA"/>
</dbReference>
<dbReference type="PANTHER" id="PTHR31649:SF1">
    <property type="entry name" value="FARNESOIC ACID O-METHYL TRANSFERASE DOMAIN-CONTAINING PROTEIN"/>
    <property type="match status" value="1"/>
</dbReference>
<evidence type="ECO:0000313" key="2">
    <source>
        <dbReference type="EMBL" id="KAJ7375924.1"/>
    </source>
</evidence>
<evidence type="ECO:0000256" key="1">
    <source>
        <dbReference type="SAM" id="MobiDB-lite"/>
    </source>
</evidence>
<sequence>MLSYVSCKTGDRPPDNAVQGGYDDGPSYHARGVVDGKMIPGKAGVRYDSDRRFVGACIPYGSRENRIHSFEVLTVDDPSGLSYVRCKTGDLPPDNAVQGGYDNGPSYHARGVVDGKMIPGKVGSPSASNMKGACIPYGSRERRIHDFEVLVKADTISSIEFHLDRGKLLETTPKVLTRQENSNNSSQAQSMEFSFSETVSNTSTFTHQWGLNVTVGTKFSCSIPCVANGKIAASASASVSLTWGDTKTIQKTYNLKFPLEAGPYTKVICKVVANEARLDVPYTLHFTSGKKSGGMWSGVSTWDVKTSYEQVTQSEFREYYSCLGANIDNDAYFDLMVRNAWKI</sequence>
<dbReference type="OrthoDB" id="1925699at2759"/>
<organism evidence="2 3">
    <name type="scientific">Desmophyllum pertusum</name>
    <dbReference type="NCBI Taxonomy" id="174260"/>
    <lineage>
        <taxon>Eukaryota</taxon>
        <taxon>Metazoa</taxon>
        <taxon>Cnidaria</taxon>
        <taxon>Anthozoa</taxon>
        <taxon>Hexacorallia</taxon>
        <taxon>Scleractinia</taxon>
        <taxon>Caryophylliina</taxon>
        <taxon>Caryophylliidae</taxon>
        <taxon>Desmophyllum</taxon>
    </lineage>
</organism>
<dbReference type="AlphaFoldDB" id="A0A9W9Z9B9"/>
<name>A0A9W9Z9B9_9CNID</name>
<dbReference type="SMART" id="SM00696">
    <property type="entry name" value="DM9"/>
    <property type="match status" value="2"/>
</dbReference>
<feature type="region of interest" description="Disordered" evidence="1">
    <location>
        <begin position="1"/>
        <end position="24"/>
    </location>
</feature>